<dbReference type="SUPFAM" id="SSF52242">
    <property type="entry name" value="Cobalamin (vitamin B12)-binding domain"/>
    <property type="match status" value="1"/>
</dbReference>
<evidence type="ECO:0000256" key="1">
    <source>
        <dbReference type="ARBA" id="ARBA00001966"/>
    </source>
</evidence>
<dbReference type="GO" id="GO:0031419">
    <property type="term" value="F:cobalamin binding"/>
    <property type="evidence" value="ECO:0007669"/>
    <property type="project" value="InterPro"/>
</dbReference>
<dbReference type="Gene3D" id="3.80.30.20">
    <property type="entry name" value="tm_1862 like domain"/>
    <property type="match status" value="1"/>
</dbReference>
<dbReference type="SFLD" id="SFLDS00029">
    <property type="entry name" value="Radical_SAM"/>
    <property type="match status" value="1"/>
</dbReference>
<keyword evidence="9" id="KW-1185">Reference proteome</keyword>
<reference evidence="8 9" key="1">
    <citation type="submission" date="2017-04" db="EMBL/GenBank/DDBJ databases">
        <authorList>
            <person name="Afonso C.L."/>
            <person name="Miller P.J."/>
            <person name="Scott M.A."/>
            <person name="Spackman E."/>
            <person name="Goraichik I."/>
            <person name="Dimitrov K.M."/>
            <person name="Suarez D.L."/>
            <person name="Swayne D.E."/>
        </authorList>
    </citation>
    <scope>NUCLEOTIDE SEQUENCE [LARGE SCALE GENOMIC DNA]</scope>
    <source>
        <strain evidence="8 9">DSM 3385</strain>
    </source>
</reference>
<dbReference type="AlphaFoldDB" id="A0A1W2ALJ4"/>
<dbReference type="CDD" id="cd01335">
    <property type="entry name" value="Radical_SAM"/>
    <property type="match status" value="1"/>
</dbReference>
<sequence>MLHIVLIQPPVEDFYFTFKRSVPYGLASIAAALTQKGFGVEILDALAVKKSVIIPAPPEMDFLEPFYGKPDVSQFSLFHHYRHYGYSFEHLGKLIRDKAPFMVGISSLFTPYAKTALKTAQMVKKFYPHCPVVLGGHHPTLFPREVLDSDSVDFVLAGEGEISMPLLAETWKKIAGCDVSGKVYKKIFEDHEAQLAKVPGIGFRTGDGTFHISSPAWMTDLSAQPMPQLDLIHQKFYERKGRGSAVVVAGRGCPMKCTYCSLGASSTHARFRLRPVEQVLAEIRHNLDQYDMGFLDFEDENLTLNRSWCMALLEGICEMAGEGNVELRAMNGLFPPSLDDGLVKAMKQAGFKTLNLSLGSTSADQLKAFRRPDVRAAHDHALELAEKHGLEAVSYLIAGAPGQDALQSVEDLLFLAVRRTLVGLSIYYPAPGSVDYGICQDKGLLPGHFSLMRSTALPIEDTTGRLASVTLLRLARVLNFMKFLRDQQMEIPLAHPLKKEEILDPFQRLESSLKLLQSFLNDGVIKGIMPDGRIFEHPMDMSLSRAFIAGLSSMEIRGTV</sequence>
<evidence type="ECO:0000313" key="8">
    <source>
        <dbReference type="EMBL" id="SMC61382.1"/>
    </source>
</evidence>
<dbReference type="SMART" id="SM00729">
    <property type="entry name" value="Elp3"/>
    <property type="match status" value="1"/>
</dbReference>
<name>A0A1W2ALJ4_9BACT</name>
<dbReference type="SFLD" id="SFLDG01082">
    <property type="entry name" value="B12-binding_domain_containing"/>
    <property type="match status" value="1"/>
</dbReference>
<dbReference type="InterPro" id="IPR007197">
    <property type="entry name" value="rSAM"/>
</dbReference>
<dbReference type="InterPro" id="IPR006158">
    <property type="entry name" value="Cobalamin-bd"/>
</dbReference>
<feature type="domain" description="Radical SAM core" evidence="7">
    <location>
        <begin position="239"/>
        <end position="481"/>
    </location>
</feature>
<dbReference type="SUPFAM" id="SSF102114">
    <property type="entry name" value="Radical SAM enzymes"/>
    <property type="match status" value="1"/>
</dbReference>
<evidence type="ECO:0000256" key="5">
    <source>
        <dbReference type="ARBA" id="ARBA00023014"/>
    </source>
</evidence>
<dbReference type="InterPro" id="IPR036724">
    <property type="entry name" value="Cobalamin-bd_sf"/>
</dbReference>
<evidence type="ECO:0000313" key="9">
    <source>
        <dbReference type="Proteomes" id="UP000192418"/>
    </source>
</evidence>
<evidence type="ECO:0000259" key="7">
    <source>
        <dbReference type="PROSITE" id="PS51918"/>
    </source>
</evidence>
<dbReference type="PANTHER" id="PTHR43409">
    <property type="entry name" value="ANAEROBIC MAGNESIUM-PROTOPORPHYRIN IX MONOMETHYL ESTER CYCLASE-RELATED"/>
    <property type="match status" value="1"/>
</dbReference>
<dbReference type="Proteomes" id="UP000192418">
    <property type="component" value="Unassembled WGS sequence"/>
</dbReference>
<keyword evidence="5" id="KW-0411">Iron-sulfur</keyword>
<keyword evidence="3" id="KW-0479">Metal-binding</keyword>
<feature type="domain" description="B12-binding" evidence="6">
    <location>
        <begin position="2"/>
        <end position="178"/>
    </location>
</feature>
<dbReference type="PANTHER" id="PTHR43409:SF16">
    <property type="entry name" value="SLR0320 PROTEIN"/>
    <property type="match status" value="1"/>
</dbReference>
<dbReference type="GO" id="GO:0051539">
    <property type="term" value="F:4 iron, 4 sulfur cluster binding"/>
    <property type="evidence" value="ECO:0007669"/>
    <property type="project" value="UniProtKB-KW"/>
</dbReference>
<dbReference type="InterPro" id="IPR051198">
    <property type="entry name" value="BchE-like"/>
</dbReference>
<evidence type="ECO:0000256" key="3">
    <source>
        <dbReference type="ARBA" id="ARBA00022723"/>
    </source>
</evidence>
<keyword evidence="4" id="KW-0408">Iron</keyword>
<dbReference type="InterPro" id="IPR023404">
    <property type="entry name" value="rSAM_horseshoe"/>
</dbReference>
<keyword evidence="2" id="KW-0949">S-adenosyl-L-methionine</keyword>
<dbReference type="PROSITE" id="PS51918">
    <property type="entry name" value="RADICAL_SAM"/>
    <property type="match status" value="1"/>
</dbReference>
<comment type="cofactor">
    <cofactor evidence="1">
        <name>[4Fe-4S] cluster</name>
        <dbReference type="ChEBI" id="CHEBI:49883"/>
    </cofactor>
</comment>
<dbReference type="InterPro" id="IPR034466">
    <property type="entry name" value="Methyltransferase_Class_B"/>
</dbReference>
<dbReference type="GO" id="GO:0003824">
    <property type="term" value="F:catalytic activity"/>
    <property type="evidence" value="ECO:0007669"/>
    <property type="project" value="InterPro"/>
</dbReference>
<proteinExistence type="predicted"/>
<dbReference type="CDD" id="cd02068">
    <property type="entry name" value="radical_SAM_B12_BD"/>
    <property type="match status" value="1"/>
</dbReference>
<dbReference type="Gene3D" id="3.40.50.280">
    <property type="entry name" value="Cobalamin-binding domain"/>
    <property type="match status" value="1"/>
</dbReference>
<dbReference type="STRING" id="1121400.SAMN02746065_105188"/>
<dbReference type="Pfam" id="PF04055">
    <property type="entry name" value="Radical_SAM"/>
    <property type="match status" value="1"/>
</dbReference>
<evidence type="ECO:0000256" key="4">
    <source>
        <dbReference type="ARBA" id="ARBA00023004"/>
    </source>
</evidence>
<dbReference type="OrthoDB" id="9804952at2"/>
<dbReference type="RefSeq" id="WP_084067774.1">
    <property type="nucleotide sequence ID" value="NZ_FWXY01000005.1"/>
</dbReference>
<evidence type="ECO:0000259" key="6">
    <source>
        <dbReference type="PROSITE" id="PS51332"/>
    </source>
</evidence>
<dbReference type="EMBL" id="FWXY01000005">
    <property type="protein sequence ID" value="SMC61382.1"/>
    <property type="molecule type" value="Genomic_DNA"/>
</dbReference>
<dbReference type="PROSITE" id="PS51332">
    <property type="entry name" value="B12_BINDING"/>
    <property type="match status" value="1"/>
</dbReference>
<dbReference type="GO" id="GO:0005829">
    <property type="term" value="C:cytosol"/>
    <property type="evidence" value="ECO:0007669"/>
    <property type="project" value="TreeGrafter"/>
</dbReference>
<dbReference type="InterPro" id="IPR058240">
    <property type="entry name" value="rSAM_sf"/>
</dbReference>
<dbReference type="SFLD" id="SFLDG01123">
    <property type="entry name" value="methyltransferase_(Class_B)"/>
    <property type="match status" value="1"/>
</dbReference>
<dbReference type="InterPro" id="IPR006638">
    <property type="entry name" value="Elp3/MiaA/NifB-like_rSAM"/>
</dbReference>
<evidence type="ECO:0000256" key="2">
    <source>
        <dbReference type="ARBA" id="ARBA00022691"/>
    </source>
</evidence>
<dbReference type="Pfam" id="PF02310">
    <property type="entry name" value="B12-binding"/>
    <property type="match status" value="1"/>
</dbReference>
<dbReference type="GO" id="GO:0046872">
    <property type="term" value="F:metal ion binding"/>
    <property type="evidence" value="ECO:0007669"/>
    <property type="project" value="UniProtKB-KW"/>
</dbReference>
<accession>A0A1W2ALJ4</accession>
<protein>
    <submittedName>
        <fullName evidence="8">Radical SAM superfamily enzyme YgiQ, UPF0313 family</fullName>
    </submittedName>
</protein>
<organism evidence="8 9">
    <name type="scientific">Desulfocicer vacuolatum DSM 3385</name>
    <dbReference type="NCBI Taxonomy" id="1121400"/>
    <lineage>
        <taxon>Bacteria</taxon>
        <taxon>Pseudomonadati</taxon>
        <taxon>Thermodesulfobacteriota</taxon>
        <taxon>Desulfobacteria</taxon>
        <taxon>Desulfobacterales</taxon>
        <taxon>Desulfobacteraceae</taxon>
        <taxon>Desulfocicer</taxon>
    </lineage>
</organism>
<gene>
    <name evidence="8" type="ORF">SAMN02746065_105188</name>
</gene>